<dbReference type="AlphaFoldDB" id="A0A1F7IM04"/>
<accession>A0A1F7IM04</accession>
<dbReference type="Proteomes" id="UP000178040">
    <property type="component" value="Unassembled WGS sequence"/>
</dbReference>
<organism evidence="1 2">
    <name type="scientific">Candidatus Roizmanbacteria bacterium RIFCSPLOWO2_01_FULL_37_16</name>
    <dbReference type="NCBI Taxonomy" id="1802058"/>
    <lineage>
        <taxon>Bacteria</taxon>
        <taxon>Candidatus Roizmaniibacteriota</taxon>
    </lineage>
</organism>
<evidence type="ECO:0000313" key="1">
    <source>
        <dbReference type="EMBL" id="OGK44383.1"/>
    </source>
</evidence>
<evidence type="ECO:0000313" key="2">
    <source>
        <dbReference type="Proteomes" id="UP000178040"/>
    </source>
</evidence>
<sequence>MFDNWHRNKGNVGWGIEIPYNPRVDFRQFVDEFPNYQSRFVGNYRFRRSDIIGTTNKVNFFAGRIIAYLSGCQYQEIHVDKRNETKKKLTLAQLGIPEADQPEFLSQFEKLNGLDYDLWYEAQRLESEI</sequence>
<protein>
    <submittedName>
        <fullName evidence="1">Uncharacterized protein</fullName>
    </submittedName>
</protein>
<gene>
    <name evidence="1" type="ORF">A3B40_04670</name>
</gene>
<proteinExistence type="predicted"/>
<dbReference type="EMBL" id="MGAI01000029">
    <property type="protein sequence ID" value="OGK44383.1"/>
    <property type="molecule type" value="Genomic_DNA"/>
</dbReference>
<reference evidence="1 2" key="1">
    <citation type="journal article" date="2016" name="Nat. Commun.">
        <title>Thousands of microbial genomes shed light on interconnected biogeochemical processes in an aquifer system.</title>
        <authorList>
            <person name="Anantharaman K."/>
            <person name="Brown C.T."/>
            <person name="Hug L.A."/>
            <person name="Sharon I."/>
            <person name="Castelle C.J."/>
            <person name="Probst A.J."/>
            <person name="Thomas B.C."/>
            <person name="Singh A."/>
            <person name="Wilkins M.J."/>
            <person name="Karaoz U."/>
            <person name="Brodie E.L."/>
            <person name="Williams K.H."/>
            <person name="Hubbard S.S."/>
            <person name="Banfield J.F."/>
        </authorList>
    </citation>
    <scope>NUCLEOTIDE SEQUENCE [LARGE SCALE GENOMIC DNA]</scope>
</reference>
<comment type="caution">
    <text evidence="1">The sequence shown here is derived from an EMBL/GenBank/DDBJ whole genome shotgun (WGS) entry which is preliminary data.</text>
</comment>
<name>A0A1F7IM04_9BACT</name>